<evidence type="ECO:0008006" key="3">
    <source>
        <dbReference type="Google" id="ProtNLM"/>
    </source>
</evidence>
<comment type="caution">
    <text evidence="1">The sequence shown here is derived from an EMBL/GenBank/DDBJ whole genome shotgun (WGS) entry which is preliminary data.</text>
</comment>
<dbReference type="Proteomes" id="UP000295554">
    <property type="component" value="Unassembled WGS sequence"/>
</dbReference>
<reference evidence="1 2" key="1">
    <citation type="submission" date="2019-03" db="EMBL/GenBank/DDBJ databases">
        <title>Seongchinamella monodicae gen. nov., sp. nov., a novel member of the Gammaproteobacteria isolated from a tidal mudflat of beach.</title>
        <authorList>
            <person name="Yang H.G."/>
            <person name="Kang J.W."/>
            <person name="Lee S.D."/>
        </authorList>
    </citation>
    <scope>NUCLEOTIDE SEQUENCE [LARGE SCALE GENOMIC DNA]</scope>
    <source>
        <strain evidence="1 2">GH4-78</strain>
    </source>
</reference>
<evidence type="ECO:0000313" key="2">
    <source>
        <dbReference type="Proteomes" id="UP000295554"/>
    </source>
</evidence>
<keyword evidence="2" id="KW-1185">Reference proteome</keyword>
<gene>
    <name evidence="1" type="ORF">E2F43_15655</name>
</gene>
<dbReference type="RefSeq" id="WP_133214407.1">
    <property type="nucleotide sequence ID" value="NZ_SMSE01000004.1"/>
</dbReference>
<dbReference type="AlphaFoldDB" id="A0A4R5LND1"/>
<organism evidence="1 2">
    <name type="scientific">Seongchinamella unica</name>
    <dbReference type="NCBI Taxonomy" id="2547392"/>
    <lineage>
        <taxon>Bacteria</taxon>
        <taxon>Pseudomonadati</taxon>
        <taxon>Pseudomonadota</taxon>
        <taxon>Gammaproteobacteria</taxon>
        <taxon>Cellvibrionales</taxon>
        <taxon>Halieaceae</taxon>
        <taxon>Seongchinamella</taxon>
    </lineage>
</organism>
<dbReference type="EMBL" id="SMSE01000004">
    <property type="protein sequence ID" value="TDG11806.1"/>
    <property type="molecule type" value="Genomic_DNA"/>
</dbReference>
<dbReference type="OrthoDB" id="9809549at2"/>
<accession>A0A4R5LND1</accession>
<protein>
    <recommendedName>
        <fullName evidence="3">Peptidase S9 prolyl oligopeptidase catalytic domain-containing protein</fullName>
    </recommendedName>
</protein>
<evidence type="ECO:0000313" key="1">
    <source>
        <dbReference type="EMBL" id="TDG11806.1"/>
    </source>
</evidence>
<sequence length="145" mass="15922">MAAGSSDTAIVCVGAMAPGNLGDFKRAIEVGNETGDWIMDCADSLFMLRGYSGAKMKRELVEVDLQDVDLRTYGPGLVAKSVFLIVGDKDIVTPADTMFSPIVESYRRTANLALETHVISGDHSFSWGRKELTDLVKDWMLRDCR</sequence>
<proteinExistence type="predicted"/>
<name>A0A4R5LND1_9GAMM</name>